<comment type="caution">
    <text evidence="1">The sequence shown here is derived from an EMBL/GenBank/DDBJ whole genome shotgun (WGS) entry which is preliminary data.</text>
</comment>
<sequence length="125" mass="13198">MSGFFSANSSWRAALQRLNLAATVAAAVYLLASEDAKGSELAFKMLVQLVTAMGLRDNNSTLAYISSVILNGMALGTDYSALTMCSSLPDSVNYVLSVMDGVNLGTAILNTPEEEQKQAAELKPS</sequence>
<proteinExistence type="predicted"/>
<accession>A0A364LH22</accession>
<protein>
    <submittedName>
        <fullName evidence="1">Uncharacterized protein</fullName>
    </submittedName>
</protein>
<dbReference type="Proteomes" id="UP000249458">
    <property type="component" value="Unassembled WGS sequence"/>
</dbReference>
<reference evidence="1 2" key="1">
    <citation type="submission" date="2017-02" db="EMBL/GenBank/DDBJ databases">
        <title>Legionella quilivanii strain from human: case report and whole genome sequencing analysis.</title>
        <authorList>
            <person name="Lalancette C."/>
            <person name="Leduc J.-M."/>
            <person name="Levesque S."/>
            <person name="Fournier E."/>
            <person name="Saoud J."/>
            <person name="Faucher S.P."/>
            <person name="Bernard K."/>
            <person name="Martineau C."/>
            <person name="Longtin J."/>
        </authorList>
    </citation>
    <scope>NUCLEOTIDE SEQUENCE [LARGE SCALE GENOMIC DNA]</scope>
    <source>
        <strain evidence="1 2">ID143958</strain>
    </source>
</reference>
<dbReference type="AlphaFoldDB" id="A0A364LH22"/>
<evidence type="ECO:0000313" key="2">
    <source>
        <dbReference type="Proteomes" id="UP000249458"/>
    </source>
</evidence>
<organism evidence="1 2">
    <name type="scientific">Legionella quinlivanii</name>
    <dbReference type="NCBI Taxonomy" id="45073"/>
    <lineage>
        <taxon>Bacteria</taxon>
        <taxon>Pseudomonadati</taxon>
        <taxon>Pseudomonadota</taxon>
        <taxon>Gammaproteobacteria</taxon>
        <taxon>Legionellales</taxon>
        <taxon>Legionellaceae</taxon>
        <taxon>Legionella</taxon>
    </lineage>
</organism>
<name>A0A364LH22_9GAMM</name>
<gene>
    <name evidence="1" type="ORF">B1207_12655</name>
</gene>
<dbReference type="RefSeq" id="WP_112220313.1">
    <property type="nucleotide sequence ID" value="NZ_MVJN01000009.1"/>
</dbReference>
<dbReference type="EMBL" id="MVJN01000009">
    <property type="protein sequence ID" value="RAP35536.1"/>
    <property type="molecule type" value="Genomic_DNA"/>
</dbReference>
<evidence type="ECO:0000313" key="1">
    <source>
        <dbReference type="EMBL" id="RAP35536.1"/>
    </source>
</evidence>